<feature type="compositionally biased region" description="Low complexity" evidence="1">
    <location>
        <begin position="100"/>
        <end position="111"/>
    </location>
</feature>
<feature type="compositionally biased region" description="Low complexity" evidence="1">
    <location>
        <begin position="128"/>
        <end position="142"/>
    </location>
</feature>
<keyword evidence="4" id="KW-1185">Reference proteome</keyword>
<comment type="caution">
    <text evidence="3">The sequence shown here is derived from an EMBL/GenBank/DDBJ whole genome shotgun (WGS) entry which is preliminary data.</text>
</comment>
<gene>
    <name evidence="3" type="ORF">HNR73_001555</name>
</gene>
<reference evidence="3 4" key="1">
    <citation type="submission" date="2020-08" db="EMBL/GenBank/DDBJ databases">
        <title>Genomic Encyclopedia of Type Strains, Phase IV (KMG-IV): sequencing the most valuable type-strain genomes for metagenomic binning, comparative biology and taxonomic classification.</title>
        <authorList>
            <person name="Goeker M."/>
        </authorList>
    </citation>
    <scope>NUCLEOTIDE SEQUENCE [LARGE SCALE GENOMIC DNA]</scope>
    <source>
        <strain evidence="3 4">YIM 65646</strain>
    </source>
</reference>
<sequence>MRPLRTLTKEFRVAGRSLRYDLRGRRGSIRLLGTIVLLVAATAVVIATGLLGRLTGGDTPGDRAENGSGHSGQPAGLAEQYLNPQASAGFPYLGSPAPSPSRSSSPSASPSGHKPTLGPRPTETSHTPSQSPSADPSGSPSPSESPSPSDPPPSSAPAN</sequence>
<name>A0A841FDY5_9ACTN</name>
<keyword evidence="2" id="KW-0472">Membrane</keyword>
<accession>A0A841FDY5</accession>
<keyword evidence="2" id="KW-0812">Transmembrane</keyword>
<dbReference type="RefSeq" id="WP_184786586.1">
    <property type="nucleotide sequence ID" value="NZ_BONT01000013.1"/>
</dbReference>
<protein>
    <submittedName>
        <fullName evidence="3">Uncharacterized protein</fullName>
    </submittedName>
</protein>
<organism evidence="3 4">
    <name type="scientific">Phytomonospora endophytica</name>
    <dbReference type="NCBI Taxonomy" id="714109"/>
    <lineage>
        <taxon>Bacteria</taxon>
        <taxon>Bacillati</taxon>
        <taxon>Actinomycetota</taxon>
        <taxon>Actinomycetes</taxon>
        <taxon>Micromonosporales</taxon>
        <taxon>Micromonosporaceae</taxon>
        <taxon>Phytomonospora</taxon>
    </lineage>
</organism>
<dbReference type="AlphaFoldDB" id="A0A841FDY5"/>
<evidence type="ECO:0000313" key="4">
    <source>
        <dbReference type="Proteomes" id="UP000548476"/>
    </source>
</evidence>
<keyword evidence="2" id="KW-1133">Transmembrane helix</keyword>
<dbReference type="EMBL" id="JACHGT010000003">
    <property type="protein sequence ID" value="MBB6033705.1"/>
    <property type="molecule type" value="Genomic_DNA"/>
</dbReference>
<feature type="transmembrane region" description="Helical" evidence="2">
    <location>
        <begin position="29"/>
        <end position="51"/>
    </location>
</feature>
<evidence type="ECO:0000256" key="2">
    <source>
        <dbReference type="SAM" id="Phobius"/>
    </source>
</evidence>
<proteinExistence type="predicted"/>
<feature type="compositionally biased region" description="Pro residues" evidence="1">
    <location>
        <begin position="143"/>
        <end position="159"/>
    </location>
</feature>
<evidence type="ECO:0000313" key="3">
    <source>
        <dbReference type="EMBL" id="MBB6033705.1"/>
    </source>
</evidence>
<dbReference type="Proteomes" id="UP000548476">
    <property type="component" value="Unassembled WGS sequence"/>
</dbReference>
<evidence type="ECO:0000256" key="1">
    <source>
        <dbReference type="SAM" id="MobiDB-lite"/>
    </source>
</evidence>
<feature type="region of interest" description="Disordered" evidence="1">
    <location>
        <begin position="52"/>
        <end position="159"/>
    </location>
</feature>